<name>A0ABD1ML61_9FABA</name>
<dbReference type="EMBL" id="JBGMDY010000004">
    <property type="protein sequence ID" value="KAL2336287.1"/>
    <property type="molecule type" value="Genomic_DNA"/>
</dbReference>
<dbReference type="AlphaFoldDB" id="A0ABD1ML61"/>
<reference evidence="1 2" key="1">
    <citation type="submission" date="2024-08" db="EMBL/GenBank/DDBJ databases">
        <title>Insights into the chromosomal genome structure of Flemingia macrophylla.</title>
        <authorList>
            <person name="Ding Y."/>
            <person name="Zhao Y."/>
            <person name="Bi W."/>
            <person name="Wu M."/>
            <person name="Zhao G."/>
            <person name="Gong Y."/>
            <person name="Li W."/>
            <person name="Zhang P."/>
        </authorList>
    </citation>
    <scope>NUCLEOTIDE SEQUENCE [LARGE SCALE GENOMIC DNA]</scope>
    <source>
        <strain evidence="1">DYQJB</strain>
        <tissue evidence="1">Leaf</tissue>
    </source>
</reference>
<evidence type="ECO:0000313" key="1">
    <source>
        <dbReference type="EMBL" id="KAL2336287.1"/>
    </source>
</evidence>
<organism evidence="1 2">
    <name type="scientific">Flemingia macrophylla</name>
    <dbReference type="NCBI Taxonomy" id="520843"/>
    <lineage>
        <taxon>Eukaryota</taxon>
        <taxon>Viridiplantae</taxon>
        <taxon>Streptophyta</taxon>
        <taxon>Embryophyta</taxon>
        <taxon>Tracheophyta</taxon>
        <taxon>Spermatophyta</taxon>
        <taxon>Magnoliopsida</taxon>
        <taxon>eudicotyledons</taxon>
        <taxon>Gunneridae</taxon>
        <taxon>Pentapetalae</taxon>
        <taxon>rosids</taxon>
        <taxon>fabids</taxon>
        <taxon>Fabales</taxon>
        <taxon>Fabaceae</taxon>
        <taxon>Papilionoideae</taxon>
        <taxon>50 kb inversion clade</taxon>
        <taxon>NPAAA clade</taxon>
        <taxon>indigoferoid/millettioid clade</taxon>
        <taxon>Phaseoleae</taxon>
        <taxon>Flemingia</taxon>
    </lineage>
</organism>
<keyword evidence="2" id="KW-1185">Reference proteome</keyword>
<dbReference type="Proteomes" id="UP001603857">
    <property type="component" value="Unassembled WGS sequence"/>
</dbReference>
<evidence type="ECO:0000313" key="2">
    <source>
        <dbReference type="Proteomes" id="UP001603857"/>
    </source>
</evidence>
<protein>
    <submittedName>
        <fullName evidence="1">Uncharacterized protein</fullName>
    </submittedName>
</protein>
<accession>A0ABD1ML61</accession>
<comment type="caution">
    <text evidence="1">The sequence shown here is derived from an EMBL/GenBank/DDBJ whole genome shotgun (WGS) entry which is preliminary data.</text>
</comment>
<sequence length="102" mass="11724">MERKLFCMTEKLYNEQYTKKNKMEDKAMTIWVTTVIGCQLKDAVVEGGVFPSKGSMANTSLSINVTSTQSFNQLFMEAMTNRATLIVKKIVESYKEFENIYQ</sequence>
<proteinExistence type="predicted"/>
<gene>
    <name evidence="1" type="ORF">Fmac_010733</name>
</gene>